<gene>
    <name evidence="1" type="primary">SAP30BP</name>
    <name evidence="1" type="ORF">HK099_005403</name>
</gene>
<protein>
    <submittedName>
        <fullName evidence="1">SAP30-binding protein</fullName>
    </submittedName>
</protein>
<dbReference type="PANTHER" id="PTHR13464:SF0">
    <property type="entry name" value="SAP30-BINDING PROTEIN"/>
    <property type="match status" value="1"/>
</dbReference>
<proteinExistence type="predicted"/>
<dbReference type="InterPro" id="IPR012479">
    <property type="entry name" value="SAP30BP"/>
</dbReference>
<dbReference type="Proteomes" id="UP001211065">
    <property type="component" value="Unassembled WGS sequence"/>
</dbReference>
<sequence>METSDKFNYIQKDGIDENNSTIKTEATLSIEKQKIQNLNNLISCNFDKQTIPTEPDTECDPELQEKIIKWINLKKEKGISLNDTLSNSKAFKNPSIVDKLIGFLNLNEYGSNYEKSIFDPNGFSEDSYYDKLAEAQERERELPATVNASKFVSTGTKYN</sequence>
<dbReference type="EMBL" id="JADGJW010000042">
    <property type="protein sequence ID" value="KAJ3226177.1"/>
    <property type="molecule type" value="Genomic_DNA"/>
</dbReference>
<dbReference type="Pfam" id="PF07818">
    <property type="entry name" value="HCNGP"/>
    <property type="match status" value="1"/>
</dbReference>
<organism evidence="1 2">
    <name type="scientific">Clydaea vesicula</name>
    <dbReference type="NCBI Taxonomy" id="447962"/>
    <lineage>
        <taxon>Eukaryota</taxon>
        <taxon>Fungi</taxon>
        <taxon>Fungi incertae sedis</taxon>
        <taxon>Chytridiomycota</taxon>
        <taxon>Chytridiomycota incertae sedis</taxon>
        <taxon>Chytridiomycetes</taxon>
        <taxon>Lobulomycetales</taxon>
        <taxon>Lobulomycetaceae</taxon>
        <taxon>Clydaea</taxon>
    </lineage>
</organism>
<dbReference type="AlphaFoldDB" id="A0AAD5U6G6"/>
<comment type="caution">
    <text evidence="1">The sequence shown here is derived from an EMBL/GenBank/DDBJ whole genome shotgun (WGS) entry which is preliminary data.</text>
</comment>
<evidence type="ECO:0000313" key="2">
    <source>
        <dbReference type="Proteomes" id="UP001211065"/>
    </source>
</evidence>
<dbReference type="GO" id="GO:0005634">
    <property type="term" value="C:nucleus"/>
    <property type="evidence" value="ECO:0007669"/>
    <property type="project" value="TreeGrafter"/>
</dbReference>
<reference evidence="1" key="1">
    <citation type="submission" date="2020-05" db="EMBL/GenBank/DDBJ databases">
        <title>Phylogenomic resolution of chytrid fungi.</title>
        <authorList>
            <person name="Stajich J.E."/>
            <person name="Amses K."/>
            <person name="Simmons R."/>
            <person name="Seto K."/>
            <person name="Myers J."/>
            <person name="Bonds A."/>
            <person name="Quandt C.A."/>
            <person name="Barry K."/>
            <person name="Liu P."/>
            <person name="Grigoriev I."/>
            <person name="Longcore J.E."/>
            <person name="James T.Y."/>
        </authorList>
    </citation>
    <scope>NUCLEOTIDE SEQUENCE</scope>
    <source>
        <strain evidence="1">JEL0476</strain>
    </source>
</reference>
<name>A0AAD5U6G6_9FUNG</name>
<evidence type="ECO:0000313" key="1">
    <source>
        <dbReference type="EMBL" id="KAJ3226177.1"/>
    </source>
</evidence>
<dbReference type="GO" id="GO:0006355">
    <property type="term" value="P:regulation of DNA-templated transcription"/>
    <property type="evidence" value="ECO:0007669"/>
    <property type="project" value="InterPro"/>
</dbReference>
<keyword evidence="2" id="KW-1185">Reference proteome</keyword>
<dbReference type="PANTHER" id="PTHR13464">
    <property type="entry name" value="TRANSCRIPTIONAL REGULATOR PROTEIN HCNGP"/>
    <property type="match status" value="1"/>
</dbReference>
<accession>A0AAD5U6G6</accession>